<dbReference type="Proteomes" id="UP001161438">
    <property type="component" value="Chromosome 12"/>
</dbReference>
<dbReference type="InterPro" id="IPR007519">
    <property type="entry name" value="Bul1_N"/>
</dbReference>
<dbReference type="EMBL" id="OX365768">
    <property type="protein sequence ID" value="CAI4034882.1"/>
    <property type="molecule type" value="Genomic_DNA"/>
</dbReference>
<protein>
    <recommendedName>
        <fullName evidence="6">Bul1</fullName>
    </recommendedName>
</protein>
<dbReference type="Pfam" id="PF04425">
    <property type="entry name" value="Bul1_N"/>
    <property type="match status" value="1"/>
</dbReference>
<evidence type="ECO:0000259" key="2">
    <source>
        <dbReference type="Pfam" id="PF04425"/>
    </source>
</evidence>
<feature type="domain" description="Bul1 C-terminal" evidence="3">
    <location>
        <begin position="577"/>
        <end position="841"/>
    </location>
</feature>
<feature type="region of interest" description="Disordered" evidence="1">
    <location>
        <begin position="1"/>
        <end position="57"/>
    </location>
</feature>
<evidence type="ECO:0000313" key="5">
    <source>
        <dbReference type="Proteomes" id="UP001161438"/>
    </source>
</evidence>
<dbReference type="InterPro" id="IPR039634">
    <property type="entry name" value="Bul1-like"/>
</dbReference>
<dbReference type="AlphaFoldDB" id="A0AA35IQ85"/>
<evidence type="ECO:0000259" key="3">
    <source>
        <dbReference type="Pfam" id="PF04426"/>
    </source>
</evidence>
<dbReference type="Pfam" id="PF04426">
    <property type="entry name" value="Bul1_C"/>
    <property type="match status" value="1"/>
</dbReference>
<feature type="domain" description="Bul1 N-terminal" evidence="2">
    <location>
        <begin position="57"/>
        <end position="463"/>
    </location>
</feature>
<evidence type="ECO:0000313" key="4">
    <source>
        <dbReference type="EMBL" id="CAI4034882.1"/>
    </source>
</evidence>
<keyword evidence="5" id="KW-1185">Reference proteome</keyword>
<feature type="region of interest" description="Disordered" evidence="1">
    <location>
        <begin position="103"/>
        <end position="131"/>
    </location>
</feature>
<dbReference type="GeneID" id="80919736"/>
<accession>A0AA35IQ85</accession>
<proteinExistence type="predicted"/>
<name>A0AA35IQ85_SACMI</name>
<sequence>MHGPGESQDNSTRCRRISSSSATLVGATPSEQLRGGTPQGNEDDVCTYNSGDHGSSMTNVQEEDFVLPELLPSFEMYENLHSSIPQSSFDAYFHENPPYYEAASSTCSDATDDESRPDMQALGGDNASLENSQTTADTHQLAFDSINSSASHVFNHEGAKGIPVERIYALPRVDSPITIELFVTKSAPRFGQSPQCENMLKEYTSGDIIHGYFTVENKSSKPIKFDMFYLTLEGKTSSKTTTPFGVQKTSKIFLRMVDMAASWSYNQEDVNTGEDLFGFYDSVDQTRFGLPNDRTLNPGDKRKKFFTFKIPNQLLDITCKHRHFSHSLLPPTLGFDRAQGSHAELSAPIFSESLGYGRLSERGSSLLLNDNSRNSLIGYSINAMLVGKDVTSGHVCLMSEQKYSIRIVPFGFRCNPVSKEKCLKDLEDFNISIAKSLGRIERVFSKLRRGAPIHEEDIWEMHHSDMLPYSKSKYLSNPVAGNVKNETIEKKHRSEENIIESEMTYSISSVFNTNLRNVFFKGMHNTPLSHLGKSSRMTSGKHGLITIKVKPPEKSLSYWSPSLIQKQNLFSKKSRQSQQNWLTLKSLLSVEEQEELKTLQIELVCVQAANSIPHAPPEISRLQTELICVTANTEDCKPVELHTDFLLNEQRFNQLKNKFQGMLENIESHCDNFTKNQTKINSLLVEDARVRLHGTPLAFSDLMPQSTLKDVKALAHMDAKAVVVKYALKTKLVEEKNIHTGSSPASGMTRRASRSIIKTAPTNCDHPITSHQKSSEWNRVSATEYRKTLFMSVKYNDGFRATVVPSFENCMCSRSYFFRVKFHFDKGAGTSEIDIPVQIKNYLTQ</sequence>
<gene>
    <name evidence="4" type="primary">SMKI12G0180</name>
    <name evidence="4" type="ORF">SMKI_12G0180</name>
</gene>
<reference evidence="4" key="1">
    <citation type="submission" date="2022-10" db="EMBL/GenBank/DDBJ databases">
        <authorList>
            <person name="Byrne P K."/>
        </authorList>
    </citation>
    <scope>NUCLEOTIDE SEQUENCE</scope>
    <source>
        <strain evidence="4">IFO1815</strain>
    </source>
</reference>
<organism evidence="4 5">
    <name type="scientific">Saccharomyces mikatae IFO 1815</name>
    <dbReference type="NCBI Taxonomy" id="226126"/>
    <lineage>
        <taxon>Eukaryota</taxon>
        <taxon>Fungi</taxon>
        <taxon>Dikarya</taxon>
        <taxon>Ascomycota</taxon>
        <taxon>Saccharomycotina</taxon>
        <taxon>Saccharomycetes</taxon>
        <taxon>Saccharomycetales</taxon>
        <taxon>Saccharomycetaceae</taxon>
        <taxon>Saccharomyces</taxon>
    </lineage>
</organism>
<feature type="compositionally biased region" description="Polar residues" evidence="1">
    <location>
        <begin position="7"/>
        <end position="23"/>
    </location>
</feature>
<evidence type="ECO:0000256" key="1">
    <source>
        <dbReference type="SAM" id="MobiDB-lite"/>
    </source>
</evidence>
<dbReference type="PANTHER" id="PTHR31904">
    <property type="entry name" value="BYPASS OF STOP CODON PROTEIN 5-RELATED"/>
    <property type="match status" value="1"/>
</dbReference>
<evidence type="ECO:0008006" key="6">
    <source>
        <dbReference type="Google" id="ProtNLM"/>
    </source>
</evidence>
<dbReference type="RefSeq" id="XP_056078002.1">
    <property type="nucleotide sequence ID" value="XM_056224045.1"/>
</dbReference>
<dbReference type="PANTHER" id="PTHR31904:SF1">
    <property type="entry name" value="BYPASS OF STOP CODON PROTEIN 5-RELATED"/>
    <property type="match status" value="1"/>
</dbReference>
<dbReference type="InterPro" id="IPR022794">
    <property type="entry name" value="Bul1_C"/>
</dbReference>
<feature type="compositionally biased region" description="Polar residues" evidence="1">
    <location>
        <begin position="47"/>
        <end position="57"/>
    </location>
</feature>